<sequence length="612" mass="68880">MLLGILVLIFSLLGFNFALRVAGAEVNLAWLTSMLVQIFVMYIFAMCGYLERGMLIVNILGCGLFVGVILGVAFGKLNFPFAGTHLFDIWMITMGLFMGVVLYISPLIHYDNYTHWALIVKFMTYAGRLPGAHDALVTYTSYPPGTALFITRVVKLLGFTAGNMLVAQFMLIWASLYALFGVLKDKSRGLFSLLLCFIIAISNVFNIAIRMNNLLVDYILPVLAVAGVAAVYVYRQKPWWQLGSVALIGASILLVKNSGTFYVVVMVVYLGQQVAHLATGPWWRKTVRTVGSMAVAGGLAYLPFAWWNWHVKHTFTLSKHEISATAYKSQLAHETTAQILGIAKKMVMTLLSGQSLSANGILLLNVALIVGWLVIRLWGKRRNVLLKTTLWLDVMFVLYVISLFGMYVLAMPYNEAKLLDGYERYMSSIVIFGLFLAAMVAVVVMDESMYEQRYEKRSLRTFHSIFTKNAYQVTTLVLLIFSIIMMFSESNGTAYANRQSKNALPQQLDRIMDQRTKLNHDKVAIVDPHADDVNSYYAGYVGRYYFFSDQVVGQENWNMSRTAFKKSVLAFDYVAIPEWHRTFSAMVKQVWGQSVKTGVFKVTKNGLVRVPK</sequence>
<feature type="transmembrane region" description="Helical" evidence="1">
    <location>
        <begin position="425"/>
        <end position="445"/>
    </location>
</feature>
<proteinExistence type="predicted"/>
<dbReference type="STRING" id="1423726.FC07_GL000163"/>
<dbReference type="AlphaFoldDB" id="A0A0R1GN20"/>
<dbReference type="EMBL" id="AZDA01000079">
    <property type="protein sequence ID" value="KRK35436.1"/>
    <property type="molecule type" value="Genomic_DNA"/>
</dbReference>
<evidence type="ECO:0000313" key="2">
    <source>
        <dbReference type="EMBL" id="KRK35436.1"/>
    </source>
</evidence>
<feature type="transmembrane region" description="Helical" evidence="1">
    <location>
        <begin position="89"/>
        <end position="108"/>
    </location>
</feature>
<name>A0A0R1GN20_9LACO</name>
<protein>
    <submittedName>
        <fullName evidence="2">Uncharacterized protein</fullName>
    </submittedName>
</protein>
<dbReference type="RefSeq" id="WP_057904745.1">
    <property type="nucleotide sequence ID" value="NZ_AZDA01000079.1"/>
</dbReference>
<comment type="caution">
    <text evidence="2">The sequence shown here is derived from an EMBL/GenBank/DDBJ whole genome shotgun (WGS) entry which is preliminary data.</text>
</comment>
<feature type="transmembrane region" description="Helical" evidence="1">
    <location>
        <begin position="290"/>
        <end position="309"/>
    </location>
</feature>
<feature type="transmembrane region" description="Helical" evidence="1">
    <location>
        <begin position="156"/>
        <end position="183"/>
    </location>
</feature>
<feature type="transmembrane region" description="Helical" evidence="1">
    <location>
        <begin position="215"/>
        <end position="234"/>
    </location>
</feature>
<feature type="transmembrane region" description="Helical" evidence="1">
    <location>
        <begin position="356"/>
        <end position="378"/>
    </location>
</feature>
<dbReference type="OrthoDB" id="2787347at2"/>
<reference evidence="2 3" key="1">
    <citation type="journal article" date="2015" name="Genome Announc.">
        <title>Expanding the biotechnology potential of lactobacilli through comparative genomics of 213 strains and associated genera.</title>
        <authorList>
            <person name="Sun Z."/>
            <person name="Harris H.M."/>
            <person name="McCann A."/>
            <person name="Guo C."/>
            <person name="Argimon S."/>
            <person name="Zhang W."/>
            <person name="Yang X."/>
            <person name="Jeffery I.B."/>
            <person name="Cooney J.C."/>
            <person name="Kagawa T.F."/>
            <person name="Liu W."/>
            <person name="Song Y."/>
            <person name="Salvetti E."/>
            <person name="Wrobel A."/>
            <person name="Rasinkangas P."/>
            <person name="Parkhill J."/>
            <person name="Rea M.C."/>
            <person name="O'Sullivan O."/>
            <person name="Ritari J."/>
            <person name="Douillard F.P."/>
            <person name="Paul Ross R."/>
            <person name="Yang R."/>
            <person name="Briner A.E."/>
            <person name="Felis G.E."/>
            <person name="de Vos W.M."/>
            <person name="Barrangou R."/>
            <person name="Klaenhammer T.R."/>
            <person name="Caufield P.W."/>
            <person name="Cui Y."/>
            <person name="Zhang H."/>
            <person name="O'Toole P.W."/>
        </authorList>
    </citation>
    <scope>NUCLEOTIDE SEQUENCE [LARGE SCALE GENOMIC DNA]</scope>
    <source>
        <strain evidence="2 3">DSM 20003</strain>
    </source>
</reference>
<accession>A0A0R1GN20</accession>
<feature type="transmembrane region" description="Helical" evidence="1">
    <location>
        <begin position="189"/>
        <end position="208"/>
    </location>
</feature>
<keyword evidence="1" id="KW-0472">Membrane</keyword>
<feature type="transmembrane region" description="Helical" evidence="1">
    <location>
        <begin position="466"/>
        <end position="487"/>
    </location>
</feature>
<feature type="transmembrane region" description="Helical" evidence="1">
    <location>
        <begin position="390"/>
        <end position="413"/>
    </location>
</feature>
<feature type="transmembrane region" description="Helical" evidence="1">
    <location>
        <begin position="28"/>
        <end position="48"/>
    </location>
</feature>
<organism evidence="2 3">
    <name type="scientific">Loigolactobacillus bifermentans DSM 20003</name>
    <dbReference type="NCBI Taxonomy" id="1423726"/>
    <lineage>
        <taxon>Bacteria</taxon>
        <taxon>Bacillati</taxon>
        <taxon>Bacillota</taxon>
        <taxon>Bacilli</taxon>
        <taxon>Lactobacillales</taxon>
        <taxon>Lactobacillaceae</taxon>
        <taxon>Loigolactobacillus</taxon>
    </lineage>
</organism>
<gene>
    <name evidence="2" type="ORF">FC07_GL000163</name>
</gene>
<keyword evidence="3" id="KW-1185">Reference proteome</keyword>
<feature type="transmembrane region" description="Helical" evidence="1">
    <location>
        <begin position="55"/>
        <end position="77"/>
    </location>
</feature>
<feature type="transmembrane region" description="Helical" evidence="1">
    <location>
        <begin position="246"/>
        <end position="270"/>
    </location>
</feature>
<keyword evidence="1" id="KW-0812">Transmembrane</keyword>
<evidence type="ECO:0000313" key="3">
    <source>
        <dbReference type="Proteomes" id="UP000051461"/>
    </source>
</evidence>
<dbReference type="PATRIC" id="fig|1423726.3.peg.171"/>
<dbReference type="Proteomes" id="UP000051461">
    <property type="component" value="Unassembled WGS sequence"/>
</dbReference>
<evidence type="ECO:0000256" key="1">
    <source>
        <dbReference type="SAM" id="Phobius"/>
    </source>
</evidence>
<keyword evidence="1" id="KW-1133">Transmembrane helix</keyword>